<keyword evidence="6 10" id="KW-0808">Transferase</keyword>
<dbReference type="PROSITE" id="PS00958">
    <property type="entry name" value="TRANSALDOLASE_2"/>
    <property type="match status" value="1"/>
</dbReference>
<keyword evidence="7 10" id="KW-0570">Pentose shunt</keyword>
<dbReference type="InterPro" id="IPR018225">
    <property type="entry name" value="Transaldolase_AS"/>
</dbReference>
<feature type="active site" description="Schiff-base intermediate with substrate" evidence="10">
    <location>
        <position position="132"/>
    </location>
</feature>
<organism evidence="12 13">
    <name type="scientific">Larsenimonas rhizosphaerae</name>
    <dbReference type="NCBI Taxonomy" id="2944682"/>
    <lineage>
        <taxon>Bacteria</taxon>
        <taxon>Pseudomonadati</taxon>
        <taxon>Pseudomonadota</taxon>
        <taxon>Gammaproteobacteria</taxon>
        <taxon>Oceanospirillales</taxon>
        <taxon>Halomonadaceae</taxon>
        <taxon>Larsenimonas</taxon>
    </lineage>
</organism>
<evidence type="ECO:0000256" key="2">
    <source>
        <dbReference type="ARBA" id="ARBA00004857"/>
    </source>
</evidence>
<evidence type="ECO:0000256" key="6">
    <source>
        <dbReference type="ARBA" id="ARBA00022679"/>
    </source>
</evidence>
<dbReference type="InterPro" id="IPR013785">
    <property type="entry name" value="Aldolase_TIM"/>
</dbReference>
<evidence type="ECO:0000256" key="8">
    <source>
        <dbReference type="ARBA" id="ARBA00023270"/>
    </source>
</evidence>
<gene>
    <name evidence="10 12" type="primary">tal</name>
    <name evidence="12" type="ORF">OQ287_09515</name>
</gene>
<evidence type="ECO:0000256" key="3">
    <source>
        <dbReference type="ARBA" id="ARBA00008012"/>
    </source>
</evidence>
<dbReference type="InterPro" id="IPR004730">
    <property type="entry name" value="Transaldolase_1"/>
</dbReference>
<proteinExistence type="inferred from homology"/>
<evidence type="ECO:0000313" key="13">
    <source>
        <dbReference type="Proteomes" id="UP001165678"/>
    </source>
</evidence>
<dbReference type="HAMAP" id="MF_00492">
    <property type="entry name" value="Transaldolase_1"/>
    <property type="match status" value="1"/>
</dbReference>
<comment type="similarity">
    <text evidence="3 10 11">Belongs to the transaldolase family. Type 1 subfamily.</text>
</comment>
<accession>A0AA42CXZ7</accession>
<dbReference type="GO" id="GO:0005829">
    <property type="term" value="C:cytosol"/>
    <property type="evidence" value="ECO:0007669"/>
    <property type="project" value="TreeGrafter"/>
</dbReference>
<dbReference type="EMBL" id="JAPIVE010000002">
    <property type="protein sequence ID" value="MCX2524480.1"/>
    <property type="molecule type" value="Genomic_DNA"/>
</dbReference>
<keyword evidence="8 10" id="KW-0704">Schiff base</keyword>
<dbReference type="PANTHER" id="PTHR10683">
    <property type="entry name" value="TRANSALDOLASE"/>
    <property type="match status" value="1"/>
</dbReference>
<name>A0AA42CXZ7_9GAMM</name>
<protein>
    <recommendedName>
        <fullName evidence="4 10">Transaldolase</fullName>
        <ecNumber evidence="4 10">2.2.1.2</ecNumber>
    </recommendedName>
</protein>
<dbReference type="GO" id="GO:0005975">
    <property type="term" value="P:carbohydrate metabolic process"/>
    <property type="evidence" value="ECO:0007669"/>
    <property type="project" value="InterPro"/>
</dbReference>
<dbReference type="NCBIfam" id="TIGR00874">
    <property type="entry name" value="talAB"/>
    <property type="match status" value="1"/>
</dbReference>
<comment type="catalytic activity">
    <reaction evidence="9 10 11">
        <text>D-sedoheptulose 7-phosphate + D-glyceraldehyde 3-phosphate = D-erythrose 4-phosphate + beta-D-fructose 6-phosphate</text>
        <dbReference type="Rhea" id="RHEA:17053"/>
        <dbReference type="ChEBI" id="CHEBI:16897"/>
        <dbReference type="ChEBI" id="CHEBI:57483"/>
        <dbReference type="ChEBI" id="CHEBI:57634"/>
        <dbReference type="ChEBI" id="CHEBI:59776"/>
        <dbReference type="EC" id="2.2.1.2"/>
    </reaction>
</comment>
<dbReference type="GO" id="GO:0004801">
    <property type="term" value="F:transaldolase activity"/>
    <property type="evidence" value="ECO:0007669"/>
    <property type="project" value="UniProtKB-UniRule"/>
</dbReference>
<dbReference type="PANTHER" id="PTHR10683:SF16">
    <property type="entry name" value="TRANSALDOLASE A"/>
    <property type="match status" value="1"/>
</dbReference>
<dbReference type="RefSeq" id="WP_250935545.1">
    <property type="nucleotide sequence ID" value="NZ_JAMLJK010000001.1"/>
</dbReference>
<evidence type="ECO:0000313" key="12">
    <source>
        <dbReference type="EMBL" id="MCX2524480.1"/>
    </source>
</evidence>
<dbReference type="PROSITE" id="PS01054">
    <property type="entry name" value="TRANSALDOLASE_1"/>
    <property type="match status" value="1"/>
</dbReference>
<comment type="pathway">
    <text evidence="2 10 11">Carbohydrate degradation; pentose phosphate pathway; D-glyceraldehyde 3-phosphate and beta-D-fructose 6-phosphate from D-ribose 5-phosphate and D-xylulose 5-phosphate (non-oxidative stage): step 2/3.</text>
</comment>
<keyword evidence="13" id="KW-1185">Reference proteome</keyword>
<comment type="function">
    <text evidence="1 10 11">Transaldolase is important for the balance of metabolites in the pentose-phosphate pathway.</text>
</comment>
<evidence type="ECO:0000256" key="7">
    <source>
        <dbReference type="ARBA" id="ARBA00023126"/>
    </source>
</evidence>
<evidence type="ECO:0000256" key="4">
    <source>
        <dbReference type="ARBA" id="ARBA00013151"/>
    </source>
</evidence>
<dbReference type="Gene3D" id="3.20.20.70">
    <property type="entry name" value="Aldolase class I"/>
    <property type="match status" value="1"/>
</dbReference>
<dbReference type="SUPFAM" id="SSF51569">
    <property type="entry name" value="Aldolase"/>
    <property type="match status" value="1"/>
</dbReference>
<dbReference type="Pfam" id="PF00923">
    <property type="entry name" value="TAL_FSA"/>
    <property type="match status" value="1"/>
</dbReference>
<dbReference type="AlphaFoldDB" id="A0AA42CXZ7"/>
<comment type="caution">
    <text evidence="12">The sequence shown here is derived from an EMBL/GenBank/DDBJ whole genome shotgun (WGS) entry which is preliminary data.</text>
</comment>
<dbReference type="GO" id="GO:0006098">
    <property type="term" value="P:pentose-phosphate shunt"/>
    <property type="evidence" value="ECO:0007669"/>
    <property type="project" value="UniProtKB-UniRule"/>
</dbReference>
<keyword evidence="5 10" id="KW-0963">Cytoplasm</keyword>
<evidence type="ECO:0000256" key="9">
    <source>
        <dbReference type="ARBA" id="ARBA00048810"/>
    </source>
</evidence>
<sequence length="316" mass="34809">MATQLDALKELSHVVADTGDLDAIRKYQPMDATTNPSLILKAFDLESYQPLIKDVIERVKKEESDRDAQIASAVDHLAVAIGSEIAGIVPGRVSTEVSAKLSFDTEASIEKAHHLIKLYEERGVSKDRVLIKLASTWEGIRAAESLEKEGINCNLTLLFSDAQARACFEAGVFLISPFVGRVTDWYKKETGKDYTAEEDPGVKFVRNVCQYASDYGYETVVMGASFRNTGQILALAGCNRLTISPQLLEELSATEGKVERKVSDEGKGAETLPRITESEFRFAHNEDAMANDKLAEGIRKFAADQDTLEEQIAKLL</sequence>
<dbReference type="FunFam" id="3.20.20.70:FF:000131">
    <property type="entry name" value="Transaldolase"/>
    <property type="match status" value="1"/>
</dbReference>
<reference evidence="12" key="1">
    <citation type="submission" date="2022-11" db="EMBL/GenBank/DDBJ databases">
        <title>Larsenimonas rhizosphaerae sp. nov., isolated from a tidal mudflat.</title>
        <authorList>
            <person name="Lee S.D."/>
            <person name="Kim I.S."/>
        </authorList>
    </citation>
    <scope>NUCLEOTIDE SEQUENCE</scope>
    <source>
        <strain evidence="12">GH2-1</strain>
    </source>
</reference>
<evidence type="ECO:0000256" key="5">
    <source>
        <dbReference type="ARBA" id="ARBA00022490"/>
    </source>
</evidence>
<evidence type="ECO:0000256" key="11">
    <source>
        <dbReference type="RuleBase" id="RU004155"/>
    </source>
</evidence>
<dbReference type="InterPro" id="IPR001585">
    <property type="entry name" value="TAL/FSA"/>
</dbReference>
<evidence type="ECO:0000256" key="1">
    <source>
        <dbReference type="ARBA" id="ARBA00003518"/>
    </source>
</evidence>
<evidence type="ECO:0000256" key="10">
    <source>
        <dbReference type="HAMAP-Rule" id="MF_00492"/>
    </source>
</evidence>
<dbReference type="Proteomes" id="UP001165678">
    <property type="component" value="Unassembled WGS sequence"/>
</dbReference>
<comment type="subcellular location">
    <subcellularLocation>
        <location evidence="10">Cytoplasm</location>
    </subcellularLocation>
</comment>
<dbReference type="NCBIfam" id="NF009001">
    <property type="entry name" value="PRK12346.1"/>
    <property type="match status" value="1"/>
</dbReference>
<dbReference type="EC" id="2.2.1.2" evidence="4 10"/>
<dbReference type="CDD" id="cd00957">
    <property type="entry name" value="Transaldolase_TalAB"/>
    <property type="match status" value="1"/>
</dbReference>